<feature type="compositionally biased region" description="Low complexity" evidence="2">
    <location>
        <begin position="950"/>
        <end position="960"/>
    </location>
</feature>
<dbReference type="InterPro" id="IPR036322">
    <property type="entry name" value="WD40_repeat_dom_sf"/>
</dbReference>
<feature type="compositionally biased region" description="Basic and acidic residues" evidence="2">
    <location>
        <begin position="742"/>
        <end position="752"/>
    </location>
</feature>
<keyword evidence="1" id="KW-0853">WD repeat</keyword>
<dbReference type="PANTHER" id="PTHR45589">
    <property type="entry name" value="WD REPEAT DOMAIN 62, ISOFORM G"/>
    <property type="match status" value="1"/>
</dbReference>
<evidence type="ECO:0000256" key="2">
    <source>
        <dbReference type="SAM" id="MobiDB-lite"/>
    </source>
</evidence>
<feature type="repeat" description="WD" evidence="1">
    <location>
        <begin position="693"/>
        <end position="727"/>
    </location>
</feature>
<evidence type="ECO:0000313" key="4">
    <source>
        <dbReference type="Proteomes" id="UP001620645"/>
    </source>
</evidence>
<dbReference type="Proteomes" id="UP001620645">
    <property type="component" value="Unassembled WGS sequence"/>
</dbReference>
<evidence type="ECO:0000313" key="3">
    <source>
        <dbReference type="EMBL" id="KAL3085085.1"/>
    </source>
</evidence>
<feature type="region of interest" description="Disordered" evidence="2">
    <location>
        <begin position="1499"/>
        <end position="1628"/>
    </location>
</feature>
<organism evidence="3 4">
    <name type="scientific">Heterodera schachtii</name>
    <name type="common">Sugarbeet cyst nematode worm</name>
    <name type="synonym">Tylenchus schachtii</name>
    <dbReference type="NCBI Taxonomy" id="97005"/>
    <lineage>
        <taxon>Eukaryota</taxon>
        <taxon>Metazoa</taxon>
        <taxon>Ecdysozoa</taxon>
        <taxon>Nematoda</taxon>
        <taxon>Chromadorea</taxon>
        <taxon>Rhabditida</taxon>
        <taxon>Tylenchina</taxon>
        <taxon>Tylenchomorpha</taxon>
        <taxon>Tylenchoidea</taxon>
        <taxon>Heteroderidae</taxon>
        <taxon>Heteroderinae</taxon>
        <taxon>Heterodera</taxon>
    </lineage>
</organism>
<feature type="compositionally biased region" description="Polar residues" evidence="2">
    <location>
        <begin position="1283"/>
        <end position="1297"/>
    </location>
</feature>
<protein>
    <recommendedName>
        <fullName evidence="5">Mitogen-activated protein kinase-binding protein 1</fullName>
    </recommendedName>
</protein>
<feature type="compositionally biased region" description="Polar residues" evidence="2">
    <location>
        <begin position="1617"/>
        <end position="1626"/>
    </location>
</feature>
<feature type="compositionally biased region" description="Polar residues" evidence="2">
    <location>
        <begin position="753"/>
        <end position="762"/>
    </location>
</feature>
<dbReference type="SMART" id="SM00320">
    <property type="entry name" value="WD40"/>
    <property type="match status" value="11"/>
</dbReference>
<feature type="region of interest" description="Disordered" evidence="2">
    <location>
        <begin position="1179"/>
        <end position="1297"/>
    </location>
</feature>
<feature type="compositionally biased region" description="Basic and acidic residues" evidence="2">
    <location>
        <begin position="1354"/>
        <end position="1364"/>
    </location>
</feature>
<dbReference type="InterPro" id="IPR001680">
    <property type="entry name" value="WD40_rpt"/>
</dbReference>
<evidence type="ECO:0008006" key="5">
    <source>
        <dbReference type="Google" id="ProtNLM"/>
    </source>
</evidence>
<feature type="compositionally biased region" description="Low complexity" evidence="2">
    <location>
        <begin position="1593"/>
        <end position="1604"/>
    </location>
</feature>
<dbReference type="InterPro" id="IPR052779">
    <property type="entry name" value="WDR62"/>
</dbReference>
<feature type="compositionally biased region" description="Polar residues" evidence="2">
    <location>
        <begin position="882"/>
        <end position="901"/>
    </location>
</feature>
<feature type="compositionally biased region" description="Polar residues" evidence="2">
    <location>
        <begin position="1182"/>
        <end position="1199"/>
    </location>
</feature>
<feature type="region of interest" description="Disordered" evidence="2">
    <location>
        <begin position="1016"/>
        <end position="1078"/>
    </location>
</feature>
<keyword evidence="4" id="KW-1185">Reference proteome</keyword>
<feature type="repeat" description="WD" evidence="1">
    <location>
        <begin position="350"/>
        <end position="389"/>
    </location>
</feature>
<dbReference type="PROSITE" id="PS50082">
    <property type="entry name" value="WD_REPEATS_2"/>
    <property type="match status" value="2"/>
</dbReference>
<feature type="compositionally biased region" description="Polar residues" evidence="2">
    <location>
        <begin position="1516"/>
        <end position="1542"/>
    </location>
</feature>
<feature type="region of interest" description="Disordered" evidence="2">
    <location>
        <begin position="1733"/>
        <end position="1766"/>
    </location>
</feature>
<feature type="compositionally biased region" description="Pro residues" evidence="2">
    <location>
        <begin position="904"/>
        <end position="913"/>
    </location>
</feature>
<dbReference type="SUPFAM" id="SSF50978">
    <property type="entry name" value="WD40 repeat-like"/>
    <property type="match status" value="2"/>
</dbReference>
<feature type="compositionally biased region" description="Low complexity" evidence="2">
    <location>
        <begin position="1039"/>
        <end position="1076"/>
    </location>
</feature>
<dbReference type="Gene3D" id="2.130.10.10">
    <property type="entry name" value="YVTN repeat-like/Quinoprotein amine dehydrogenase"/>
    <property type="match status" value="3"/>
</dbReference>
<dbReference type="Pfam" id="PF00400">
    <property type="entry name" value="WD40"/>
    <property type="match status" value="4"/>
</dbReference>
<gene>
    <name evidence="3" type="ORF">niasHS_010154</name>
</gene>
<sequence>MAKLERVFGTTACSSSLSVDPISGLVAYPAGSIVVVLNPRTLSQAHLVCASKNQLTSLAFSPNGRYIVTGEFGGDPKVRVWELRHEKHTHGEQRVELAYHRLGISCVSFTKDSDQVISVGNQHDKSVCVWDWRTRNKLAESRLTCQVNAMDVSESGRMFVTVGVRHVKFWYLESNSNGDNGSAGVVLLHGRSAILADQRNNTFVDVCCASNNRTFSITISKLLVEFVDKKLTNIYELGGEVPFSLSIGAPHQLFMGFGNGAIRAMNLERMEPELELCRPHALHCDICAMGDGTGTEENQAKKFPDVHSIVFHSHSKTLTALYSDRSIYHWSVQNASSKTNVFKINSQLFHVGPVFDIEVSKSQPQLFFTAGADETVRIWCMNNSDTATAHSVTTVTDNNGSPSPPILDIGPPNHFSLELRKILYLNPGTDTLSEQPDKNFGGIMSDTLDSTTGVRCIKLSTVGAHLSCGTRNGNICVFDLNDREMAKLVELEAHDGEVLCLEYCVPSDATGGLHLLASGSRDRLIHLFDVEQLYAHLLTISDHSSSISALRFCISNQNLFQLVTFGTDKLVVVRQLMLTDNAKPTAISAAVSSPSSPATQLNSRRLSQIVSNNGPNCMTVTRDGNVLLGCQDRQLRVYNEASKLLTTVRGTVCEEGTITKLCLDPSESFAATICSDRFVYIMDLSNGECVAVLNGQSDSVTGISFSSDCKRLLLVSYSGCVLVWHLSLNLTRRMRAKLAQIRHETTGDRRSTTPDSLVSEESAQQHHSDDFGSLTSLNICQQAAASSVATTSTEVTSRQEDDELDSGIGGGRSSGGRRAELDAQQQQQQQQRSTFELKRVIPPDSIIRRRLSGGEAAQEPLTGLPPIASPPPPVSVSPMQLYPQNAAVSAATQNRPTNHSHGNAPPPYRPVPPSNNALAANNSQTHYFHQNGAAAGTANSRSMSNLNYIRQTPQQQQQRTAISTGRRRWNNNVSSSFVSSAGFSGGGAMQHQQQIQTQQTAGVAFVPSYVSPPSNFNSTSFHPQQFSSPVYNNNSSVHSQQPAVYQYQQQQQQQLSHHGQQLRTPQHQQQQHQNGGLTMNMSTSVSLNALRTMLTDGGTAVGGEIGGQPQQSLNVVPQSVFDAASPLPTSSMENSPVDNGLVRNSVSRRYYQNGTSANKTPTSTTVWCPATKAMTTTKHRSSNLFNTSGTSVFSSGFNDRNNKAAAPTTSSSSTGTTPTGELFDGFVVTNGGGGVHNGRRYQPKTPHSQGSSSPEPPSHKGRMAMSKLKQRRLSTAREDPSSLDGNSPFRSRSQSPTHLAIQTLSALATANQNASPVKPPSSLRDGMSRISSSPSSVSRSQQRRLSSVNASRLQEARERLKKSQENLAAFGSHGDQPGDIPDGETMTDGTCGLSGMARSRSIGNLMRTNVARNGPFPSSRRSSATAATLSEQQRQMAKSVTDLGGGAEHFEDRINGQQGENEMTMSTIGSSRLAQLSASRQRLAQSIRDMRLISNSDLTEPGQYHQQQPQHEKQQLTMNSPDLASSSVDTTGQQKPNNSSYYSPKGIMPIRRGVQKKIDRTSTSKLQGTAANSQLLRRTSGLGNGQAQETRLRSVSSVAASQRSNYMAQKLARPRSGPNSARSPSSAHGVLHQYADQPQHQLDSARSLSIELASATHSLSNAVQMASTGSTKKMALHASECIEEMTRACDKLIGTRQLINNDPDISTDERRLLLEGVNRAISAFRQRLHSVLGNGDEGGAGMDDGQTSATAHMGKWDGEESGGLRV</sequence>
<accession>A0ABD2J414</accession>
<feature type="region of interest" description="Disordered" evidence="2">
    <location>
        <begin position="742"/>
        <end position="770"/>
    </location>
</feature>
<feature type="region of interest" description="Disordered" evidence="2">
    <location>
        <begin position="950"/>
        <end position="969"/>
    </location>
</feature>
<reference evidence="3 4" key="1">
    <citation type="submission" date="2024-10" db="EMBL/GenBank/DDBJ databases">
        <authorList>
            <person name="Kim D."/>
        </authorList>
    </citation>
    <scope>NUCLEOTIDE SEQUENCE [LARGE SCALE GENOMIC DNA]</scope>
    <source>
        <strain evidence="3">Taebaek</strain>
    </source>
</reference>
<feature type="compositionally biased region" description="Low complexity" evidence="2">
    <location>
        <begin position="1500"/>
        <end position="1509"/>
    </location>
</feature>
<feature type="compositionally biased region" description="Polar residues" evidence="2">
    <location>
        <begin position="1563"/>
        <end position="1577"/>
    </location>
</feature>
<feature type="region of interest" description="Disordered" evidence="2">
    <location>
        <begin position="857"/>
        <end position="919"/>
    </location>
</feature>
<dbReference type="InterPro" id="IPR015943">
    <property type="entry name" value="WD40/YVTN_repeat-like_dom_sf"/>
</dbReference>
<proteinExistence type="predicted"/>
<feature type="compositionally biased region" description="Low complexity" evidence="2">
    <location>
        <begin position="1207"/>
        <end position="1229"/>
    </location>
</feature>
<comment type="caution">
    <text evidence="3">The sequence shown here is derived from an EMBL/GenBank/DDBJ whole genome shotgun (WGS) entry which is preliminary data.</text>
</comment>
<feature type="compositionally biased region" description="Polar residues" evidence="2">
    <location>
        <begin position="1016"/>
        <end position="1038"/>
    </location>
</feature>
<feature type="compositionally biased region" description="Low complexity" evidence="2">
    <location>
        <begin position="1328"/>
        <end position="1347"/>
    </location>
</feature>
<feature type="region of interest" description="Disordered" evidence="2">
    <location>
        <begin position="788"/>
        <end position="841"/>
    </location>
</feature>
<dbReference type="EMBL" id="JBICCN010000232">
    <property type="protein sequence ID" value="KAL3085085.1"/>
    <property type="molecule type" value="Genomic_DNA"/>
</dbReference>
<feature type="compositionally biased region" description="Low complexity" evidence="2">
    <location>
        <begin position="1418"/>
        <end position="1428"/>
    </location>
</feature>
<evidence type="ECO:0000256" key="1">
    <source>
        <dbReference type="PROSITE-ProRule" id="PRU00221"/>
    </source>
</evidence>
<dbReference type="PANTHER" id="PTHR45589:SF1">
    <property type="entry name" value="WD REPEAT DOMAIN 62, ISOFORM G"/>
    <property type="match status" value="1"/>
</dbReference>
<feature type="region of interest" description="Disordered" evidence="2">
    <location>
        <begin position="1310"/>
        <end position="1429"/>
    </location>
</feature>
<name>A0ABD2J414_HETSC</name>